<keyword evidence="1" id="KW-0472">Membrane</keyword>
<accession>A0AAP2CRD4</accession>
<dbReference type="Proteomes" id="UP001315686">
    <property type="component" value="Unassembled WGS sequence"/>
</dbReference>
<evidence type="ECO:0000313" key="3">
    <source>
        <dbReference type="Proteomes" id="UP001315686"/>
    </source>
</evidence>
<dbReference type="EMBL" id="JADQAZ010000003">
    <property type="protein sequence ID" value="MBT0958914.1"/>
    <property type="molecule type" value="Genomic_DNA"/>
</dbReference>
<name>A0AAP2CRD4_9RHOB</name>
<organism evidence="2 3">
    <name type="scientific">Harenicola maris</name>
    <dbReference type="NCBI Taxonomy" id="2841044"/>
    <lineage>
        <taxon>Bacteria</taxon>
        <taxon>Pseudomonadati</taxon>
        <taxon>Pseudomonadota</taxon>
        <taxon>Alphaproteobacteria</taxon>
        <taxon>Rhodobacterales</taxon>
        <taxon>Paracoccaceae</taxon>
        <taxon>Harenicola</taxon>
    </lineage>
</organism>
<keyword evidence="1" id="KW-1133">Transmembrane helix</keyword>
<gene>
    <name evidence="2" type="ORF">IV417_16115</name>
</gene>
<comment type="caution">
    <text evidence="2">The sequence shown here is derived from an EMBL/GenBank/DDBJ whole genome shotgun (WGS) entry which is preliminary data.</text>
</comment>
<proteinExistence type="predicted"/>
<dbReference type="RefSeq" id="WP_327795127.1">
    <property type="nucleotide sequence ID" value="NZ_JADQAZ010000003.1"/>
</dbReference>
<dbReference type="AlphaFoldDB" id="A0AAP2CRD4"/>
<sequence length="58" mass="6500">MQEDTPSLAEKIQEMEKDIHSIQDGLGNLWPVIRQIQASAFVAAVGSIAYLGTLWGWW</sequence>
<feature type="transmembrane region" description="Helical" evidence="1">
    <location>
        <begin position="36"/>
        <end position="57"/>
    </location>
</feature>
<protein>
    <submittedName>
        <fullName evidence="2">Uncharacterized protein</fullName>
    </submittedName>
</protein>
<keyword evidence="1" id="KW-0812">Transmembrane</keyword>
<evidence type="ECO:0000313" key="2">
    <source>
        <dbReference type="EMBL" id="MBT0958914.1"/>
    </source>
</evidence>
<evidence type="ECO:0000256" key="1">
    <source>
        <dbReference type="SAM" id="Phobius"/>
    </source>
</evidence>
<reference evidence="2 3" key="1">
    <citation type="journal article" date="2021" name="Arch. Microbiol.">
        <title>Harenicola maris gen. nov., sp. nov. isolated from the Sea of Japan shallow sediments.</title>
        <authorList>
            <person name="Romanenko L.A."/>
            <person name="Kurilenko V.V."/>
            <person name="Chernysheva N.Y."/>
            <person name="Tekutyeva L.A."/>
            <person name="Velansky P.V."/>
            <person name="Svetashev V.I."/>
            <person name="Isaeva M.P."/>
        </authorList>
    </citation>
    <scope>NUCLEOTIDE SEQUENCE [LARGE SCALE GENOMIC DNA]</scope>
    <source>
        <strain evidence="2 3">KMM 3653</strain>
    </source>
</reference>
<keyword evidence="3" id="KW-1185">Reference proteome</keyword>